<gene>
    <name evidence="3" type="ORF">HZF10_16315</name>
</gene>
<comment type="caution">
    <text evidence="3">The sequence shown here is derived from an EMBL/GenBank/DDBJ whole genome shotgun (WGS) entry which is preliminary data.</text>
</comment>
<dbReference type="Pfam" id="PF13538">
    <property type="entry name" value="UvrD_C_2"/>
    <property type="match status" value="1"/>
</dbReference>
<dbReference type="PANTHER" id="PTHR11070">
    <property type="entry name" value="UVRD / RECB / PCRA DNA HELICASE FAMILY MEMBER"/>
    <property type="match status" value="1"/>
</dbReference>
<keyword evidence="3" id="KW-0067">ATP-binding</keyword>
<keyword evidence="3" id="KW-0547">Nucleotide-binding</keyword>
<dbReference type="PANTHER" id="PTHR11070:SF2">
    <property type="entry name" value="ATP-DEPENDENT DNA HELICASE SRS2"/>
    <property type="match status" value="1"/>
</dbReference>
<dbReference type="GO" id="GO:0005829">
    <property type="term" value="C:cytosol"/>
    <property type="evidence" value="ECO:0007669"/>
    <property type="project" value="TreeGrafter"/>
</dbReference>
<evidence type="ECO:0000256" key="1">
    <source>
        <dbReference type="ARBA" id="ARBA00034923"/>
    </source>
</evidence>
<proteinExistence type="predicted"/>
<dbReference type="SUPFAM" id="SSF52540">
    <property type="entry name" value="P-loop containing nucleoside triphosphate hydrolases"/>
    <property type="match status" value="1"/>
</dbReference>
<dbReference type="GO" id="GO:0000725">
    <property type="term" value="P:recombinational repair"/>
    <property type="evidence" value="ECO:0007669"/>
    <property type="project" value="TreeGrafter"/>
</dbReference>
<evidence type="ECO:0000259" key="2">
    <source>
        <dbReference type="Pfam" id="PF13538"/>
    </source>
</evidence>
<protein>
    <recommendedName>
        <fullName evidence="1">DNA 3'-5' helicase II</fullName>
    </recommendedName>
</protein>
<dbReference type="Proteomes" id="UP000535020">
    <property type="component" value="Unassembled WGS sequence"/>
</dbReference>
<keyword evidence="4" id="KW-1185">Reference proteome</keyword>
<dbReference type="GO" id="GO:0005524">
    <property type="term" value="F:ATP binding"/>
    <property type="evidence" value="ECO:0007669"/>
    <property type="project" value="InterPro"/>
</dbReference>
<sequence length="614" mass="72589">MNNRIFPTWEQIKEFKQPLTDGELYLLNYLNQNLERDQDFQSGNDLANYNGWLIFVQPFLNGSRPDIIIFNPKVGVQIIEVKDWNLNYYSFERDEKSNKWNFTVSDSKGTYPIKSPIKQVEYYKEKLLGQLIPQLGEEIDKDKNRYGLVKTSVYFHNSTTEKAQELFKQEYINYTSFPVFGRNSLLASNIKQIVPDSYLRQSYYWVKDCNKEILFWLNPPFHSIEQGIKLNLNTYQKKFAEPEPGHHRVRGVAGSGKTQVLAHRAGNLASQGYRVLILSFNITLWHYIRDMVQRSPYAFSWKQFTFGHFHGFCKDVLNEFGEKWPNETAGTEIIFRDIVPNKVIEVIGKGDFVKYDAILIDEGQDYYVEWYNMLCKFLTERDEVVVVCDKKQNIYSREMDWLDKRRAGVEKFGEWTELKTIVRLPERIAAMTREFSEKYNLNQDVRVENIERPDLFNQYQEHSIWWNIDEMQWLAKIDEAFEIIKQNATSKHGSDTVILLPDKNYGYECVKHFEVIKNMKVNHVFENQSEKKYHKHKKAFWMGDSRLKISTIHSFKGWEVLNVILFIPEKYFGGDEAVDKIVYTAMTRTRQNLIVINSNKKYNEFGSGLSKVWQ</sequence>
<organism evidence="3 4">
    <name type="scientific">Flavobacterium agri</name>
    <dbReference type="NCBI Taxonomy" id="2743471"/>
    <lineage>
        <taxon>Bacteria</taxon>
        <taxon>Pseudomonadati</taxon>
        <taxon>Bacteroidota</taxon>
        <taxon>Flavobacteriia</taxon>
        <taxon>Flavobacteriales</taxon>
        <taxon>Flavobacteriaceae</taxon>
        <taxon>Flavobacterium</taxon>
    </lineage>
</organism>
<dbReference type="GO" id="GO:0043138">
    <property type="term" value="F:3'-5' DNA helicase activity"/>
    <property type="evidence" value="ECO:0007669"/>
    <property type="project" value="TreeGrafter"/>
</dbReference>
<dbReference type="Pfam" id="PF13245">
    <property type="entry name" value="AAA_19"/>
    <property type="match status" value="1"/>
</dbReference>
<evidence type="ECO:0000313" key="4">
    <source>
        <dbReference type="Proteomes" id="UP000535020"/>
    </source>
</evidence>
<dbReference type="InterPro" id="IPR027785">
    <property type="entry name" value="UvrD-like_helicase_C"/>
</dbReference>
<dbReference type="InterPro" id="IPR027417">
    <property type="entry name" value="P-loop_NTPase"/>
</dbReference>
<keyword evidence="3" id="KW-0347">Helicase</keyword>
<dbReference type="AlphaFoldDB" id="A0A7Y9C6K9"/>
<reference evidence="3 4" key="1">
    <citation type="submission" date="2020-07" db="EMBL/GenBank/DDBJ databases">
        <authorList>
            <person name="Sun Q."/>
        </authorList>
    </citation>
    <scope>NUCLEOTIDE SEQUENCE [LARGE SCALE GENOMIC DNA]</scope>
    <source>
        <strain evidence="3 4">MAH-1</strain>
    </source>
</reference>
<keyword evidence="3" id="KW-0378">Hydrolase</keyword>
<name>A0A7Y9C6K9_9FLAO</name>
<feature type="domain" description="UvrD-like helicase C-terminal" evidence="2">
    <location>
        <begin position="549"/>
        <end position="596"/>
    </location>
</feature>
<accession>A0A7Y9C6K9</accession>
<dbReference type="EMBL" id="JACBJI010000008">
    <property type="protein sequence ID" value="NYA72496.1"/>
    <property type="molecule type" value="Genomic_DNA"/>
</dbReference>
<evidence type="ECO:0000313" key="3">
    <source>
        <dbReference type="EMBL" id="NYA72496.1"/>
    </source>
</evidence>
<dbReference type="RefSeq" id="WP_176007297.1">
    <property type="nucleotide sequence ID" value="NZ_JABWMI010000020.1"/>
</dbReference>
<dbReference type="GO" id="GO:0003677">
    <property type="term" value="F:DNA binding"/>
    <property type="evidence" value="ECO:0007669"/>
    <property type="project" value="InterPro"/>
</dbReference>
<dbReference type="Gene3D" id="3.40.50.300">
    <property type="entry name" value="P-loop containing nucleotide triphosphate hydrolases"/>
    <property type="match status" value="2"/>
</dbReference>
<dbReference type="InterPro" id="IPR000212">
    <property type="entry name" value="DNA_helicase_UvrD/REP"/>
</dbReference>